<feature type="compositionally biased region" description="Polar residues" evidence="7">
    <location>
        <begin position="1"/>
        <end position="13"/>
    </location>
</feature>
<dbReference type="EMBL" id="KV878180">
    <property type="protein sequence ID" value="OJI88007.1"/>
    <property type="molecule type" value="Genomic_DNA"/>
</dbReference>
<proteinExistence type="inferred from homology"/>
<dbReference type="GO" id="GO:0004553">
    <property type="term" value="F:hydrolase activity, hydrolyzing O-glycosyl compounds"/>
    <property type="evidence" value="ECO:0007669"/>
    <property type="project" value="InterPro"/>
</dbReference>
<feature type="compositionally biased region" description="Polar residues" evidence="7">
    <location>
        <begin position="22"/>
        <end position="39"/>
    </location>
</feature>
<dbReference type="Proteomes" id="UP000184304">
    <property type="component" value="Unassembled WGS sequence"/>
</dbReference>
<feature type="domain" description="Glycosyl hydrolase family 13 catalytic" evidence="8">
    <location>
        <begin position="61"/>
        <end position="472"/>
    </location>
</feature>
<dbReference type="InterPro" id="IPR006047">
    <property type="entry name" value="GH13_cat_dom"/>
</dbReference>
<dbReference type="SUPFAM" id="SSF51445">
    <property type="entry name" value="(Trans)glycosidases"/>
    <property type="match status" value="1"/>
</dbReference>
<evidence type="ECO:0000313" key="10">
    <source>
        <dbReference type="Proteomes" id="UP000184304"/>
    </source>
</evidence>
<accession>A0A1L9NFF8</accession>
<dbReference type="AlphaFoldDB" id="A0A1L9NFF8"/>
<dbReference type="PIRSF" id="PIRSF001021">
    <property type="entry name" value="Alph-amls_thrmst"/>
    <property type="match status" value="1"/>
</dbReference>
<name>A0A1L9NFF8_ASPTC</name>
<sequence length="575" mass="64384">MLQNPATTHQIPNSIPKANRGLATTQSPPVTQKSTHSNNISIEKANAIESLPSWHSPTENTLLFQAFEWHVPTTPNTPDKRSHWRRLQHALPAIHSLGVTTIWIPPGCKGMDANGNGYDIYDLYDLGEFDQKGAVGTKWGTRAELEDLVREASALDVGILWDAVLNHKAGADGVERFEGVRVGDDRRDIEDGDPQEIAGWTSFTFPGRGTTYSPLQYHWHHFSGVDWDDAHQRKAIYKILDPSRPDKNWAQDVGTDENGNYDYLMFADLDYSHPEVREDVLRWAKWIMSVLPLSGMRLDAAKHFSTAFQRDFIDCVRSQAGDRKVFVIGEYWSGELRALLSYLEEMEYRVAVVDVPLVERFSGLSRTRRADLRGVLKGTLMEARPGNALTFVTNHDTQPGQMLENIVEPSFKPLAYALILLRQGGNPCVFYGDLYGSCDGGQFPVPACEGQLPILMRARKWYAYGEQQDYFDQPNCIGFIRYGNAAHPSGLACVMSNGGPATKRMYVGRKHAGEKWTDLLQRDDDHPSVTVIDEMGYGEFPVQGMMVGVWVDSAADGRGCMKEPFDVDIYGSQAC</sequence>
<comment type="cofactor">
    <cofactor evidence="1">
        <name>Ca(2+)</name>
        <dbReference type="ChEBI" id="CHEBI:29108"/>
    </cofactor>
</comment>
<dbReference type="OrthoDB" id="550577at2759"/>
<feature type="region of interest" description="Disordered" evidence="7">
    <location>
        <begin position="1"/>
        <end position="39"/>
    </location>
</feature>
<evidence type="ECO:0000256" key="5">
    <source>
        <dbReference type="ARBA" id="ARBA00023277"/>
    </source>
</evidence>
<keyword evidence="6" id="KW-0326">Glycosidase</keyword>
<dbReference type="InterPro" id="IPR013776">
    <property type="entry name" value="A-amylase_thermo"/>
</dbReference>
<gene>
    <name evidence="9" type="ORF">ASPTUDRAFT_50854</name>
</gene>
<dbReference type="GO" id="GO:0005509">
    <property type="term" value="F:calcium ion binding"/>
    <property type="evidence" value="ECO:0007669"/>
    <property type="project" value="InterPro"/>
</dbReference>
<dbReference type="NCBIfam" id="NF006969">
    <property type="entry name" value="PRK09441.1-2"/>
    <property type="match status" value="1"/>
</dbReference>
<dbReference type="Gene3D" id="2.60.40.1180">
    <property type="entry name" value="Golgi alpha-mannosidase II"/>
    <property type="match status" value="1"/>
</dbReference>
<keyword evidence="3" id="KW-0479">Metal-binding</keyword>
<evidence type="ECO:0000256" key="4">
    <source>
        <dbReference type="ARBA" id="ARBA00022801"/>
    </source>
</evidence>
<dbReference type="GO" id="GO:0005975">
    <property type="term" value="P:carbohydrate metabolic process"/>
    <property type="evidence" value="ECO:0007669"/>
    <property type="project" value="InterPro"/>
</dbReference>
<dbReference type="VEuPathDB" id="FungiDB:ASPTUDRAFT_50854"/>
<protein>
    <recommendedName>
        <fullName evidence="8">Glycosyl hydrolase family 13 catalytic domain-containing protein</fullName>
    </recommendedName>
</protein>
<dbReference type="OMA" id="FEWHIPS"/>
<dbReference type="NCBIfam" id="NF006968">
    <property type="entry name" value="PRK09441.1-1"/>
    <property type="match status" value="1"/>
</dbReference>
<evidence type="ECO:0000256" key="7">
    <source>
        <dbReference type="SAM" id="MobiDB-lite"/>
    </source>
</evidence>
<evidence type="ECO:0000256" key="3">
    <source>
        <dbReference type="ARBA" id="ARBA00022723"/>
    </source>
</evidence>
<keyword evidence="5" id="KW-0119">Carbohydrate metabolism</keyword>
<keyword evidence="4" id="KW-0378">Hydrolase</keyword>
<dbReference type="Gene3D" id="3.20.20.80">
    <property type="entry name" value="Glycosidases"/>
    <property type="match status" value="1"/>
</dbReference>
<dbReference type="SMART" id="SM00642">
    <property type="entry name" value="Aamy"/>
    <property type="match status" value="1"/>
</dbReference>
<comment type="similarity">
    <text evidence="2">Belongs to the glycosyl hydrolase 13 family.</text>
</comment>
<evidence type="ECO:0000256" key="1">
    <source>
        <dbReference type="ARBA" id="ARBA00001913"/>
    </source>
</evidence>
<dbReference type="Gene3D" id="2.40.30.140">
    <property type="match status" value="1"/>
</dbReference>
<evidence type="ECO:0000313" key="9">
    <source>
        <dbReference type="EMBL" id="OJI88007.1"/>
    </source>
</evidence>
<evidence type="ECO:0000259" key="8">
    <source>
        <dbReference type="SMART" id="SM00642"/>
    </source>
</evidence>
<dbReference type="STRING" id="767770.A0A1L9NFF8"/>
<dbReference type="InterPro" id="IPR017853">
    <property type="entry name" value="GH"/>
</dbReference>
<evidence type="ECO:0000256" key="2">
    <source>
        <dbReference type="ARBA" id="ARBA00008061"/>
    </source>
</evidence>
<dbReference type="PANTHER" id="PTHR43447">
    <property type="entry name" value="ALPHA-AMYLASE"/>
    <property type="match status" value="1"/>
</dbReference>
<dbReference type="SUPFAM" id="SSF51011">
    <property type="entry name" value="Glycosyl hydrolase domain"/>
    <property type="match status" value="1"/>
</dbReference>
<keyword evidence="10" id="KW-1185">Reference proteome</keyword>
<organism evidence="9 10">
    <name type="scientific">Aspergillus tubingensis (strain CBS 134.48)</name>
    <dbReference type="NCBI Taxonomy" id="767770"/>
    <lineage>
        <taxon>Eukaryota</taxon>
        <taxon>Fungi</taxon>
        <taxon>Dikarya</taxon>
        <taxon>Ascomycota</taxon>
        <taxon>Pezizomycotina</taxon>
        <taxon>Eurotiomycetes</taxon>
        <taxon>Eurotiomycetidae</taxon>
        <taxon>Eurotiales</taxon>
        <taxon>Aspergillaceae</taxon>
        <taxon>Aspergillus</taxon>
        <taxon>Aspergillus subgen. Circumdati</taxon>
    </lineage>
</organism>
<reference evidence="10" key="1">
    <citation type="journal article" date="2017" name="Genome Biol.">
        <title>Comparative genomics reveals high biological diversity and specific adaptations in the industrially and medically important fungal genus Aspergillus.</title>
        <authorList>
            <person name="de Vries R.P."/>
            <person name="Riley R."/>
            <person name="Wiebenga A."/>
            <person name="Aguilar-Osorio G."/>
            <person name="Amillis S."/>
            <person name="Uchima C.A."/>
            <person name="Anderluh G."/>
            <person name="Asadollahi M."/>
            <person name="Askin M."/>
            <person name="Barry K."/>
            <person name="Battaglia E."/>
            <person name="Bayram O."/>
            <person name="Benocci T."/>
            <person name="Braus-Stromeyer S.A."/>
            <person name="Caldana C."/>
            <person name="Canovas D."/>
            <person name="Cerqueira G.C."/>
            <person name="Chen F."/>
            <person name="Chen W."/>
            <person name="Choi C."/>
            <person name="Clum A."/>
            <person name="Dos Santos R.A."/>
            <person name="Damasio A.R."/>
            <person name="Diallinas G."/>
            <person name="Emri T."/>
            <person name="Fekete E."/>
            <person name="Flipphi M."/>
            <person name="Freyberg S."/>
            <person name="Gallo A."/>
            <person name="Gournas C."/>
            <person name="Habgood R."/>
            <person name="Hainaut M."/>
            <person name="Harispe M.L."/>
            <person name="Henrissat B."/>
            <person name="Hilden K.S."/>
            <person name="Hope R."/>
            <person name="Hossain A."/>
            <person name="Karabika E."/>
            <person name="Karaffa L."/>
            <person name="Karanyi Z."/>
            <person name="Krasevec N."/>
            <person name="Kuo A."/>
            <person name="Kusch H."/>
            <person name="LaButti K."/>
            <person name="Lagendijk E.L."/>
            <person name="Lapidus A."/>
            <person name="Levasseur A."/>
            <person name="Lindquist E."/>
            <person name="Lipzen A."/>
            <person name="Logrieco A.F."/>
            <person name="MacCabe A."/>
            <person name="Maekelae M.R."/>
            <person name="Malavazi I."/>
            <person name="Melin P."/>
            <person name="Meyer V."/>
            <person name="Mielnichuk N."/>
            <person name="Miskei M."/>
            <person name="Molnar A.P."/>
            <person name="Mule G."/>
            <person name="Ngan C.Y."/>
            <person name="Orejas M."/>
            <person name="Orosz E."/>
            <person name="Ouedraogo J.P."/>
            <person name="Overkamp K.M."/>
            <person name="Park H.-S."/>
            <person name="Perrone G."/>
            <person name="Piumi F."/>
            <person name="Punt P.J."/>
            <person name="Ram A.F."/>
            <person name="Ramon A."/>
            <person name="Rauscher S."/>
            <person name="Record E."/>
            <person name="Riano-Pachon D.M."/>
            <person name="Robert V."/>
            <person name="Roehrig J."/>
            <person name="Ruller R."/>
            <person name="Salamov A."/>
            <person name="Salih N.S."/>
            <person name="Samson R.A."/>
            <person name="Sandor E."/>
            <person name="Sanguinetti M."/>
            <person name="Schuetze T."/>
            <person name="Sepcic K."/>
            <person name="Shelest E."/>
            <person name="Sherlock G."/>
            <person name="Sophianopoulou V."/>
            <person name="Squina F.M."/>
            <person name="Sun H."/>
            <person name="Susca A."/>
            <person name="Todd R.B."/>
            <person name="Tsang A."/>
            <person name="Unkles S.E."/>
            <person name="van de Wiele N."/>
            <person name="van Rossen-Uffink D."/>
            <person name="Oliveira J.V."/>
            <person name="Vesth T.C."/>
            <person name="Visser J."/>
            <person name="Yu J.-H."/>
            <person name="Zhou M."/>
            <person name="Andersen M.R."/>
            <person name="Archer D.B."/>
            <person name="Baker S.E."/>
            <person name="Benoit I."/>
            <person name="Brakhage A.A."/>
            <person name="Braus G.H."/>
            <person name="Fischer R."/>
            <person name="Frisvad J.C."/>
            <person name="Goldman G.H."/>
            <person name="Houbraken J."/>
            <person name="Oakley B."/>
            <person name="Pocsi I."/>
            <person name="Scazzocchio C."/>
            <person name="Seiboth B."/>
            <person name="vanKuyk P.A."/>
            <person name="Wortman J."/>
            <person name="Dyer P.S."/>
            <person name="Grigoriev I.V."/>
        </authorList>
    </citation>
    <scope>NUCLEOTIDE SEQUENCE [LARGE SCALE GENOMIC DNA]</scope>
    <source>
        <strain evidence="10">CBS 134.48</strain>
    </source>
</reference>
<dbReference type="CDD" id="cd11318">
    <property type="entry name" value="AmyAc_bac_fung_AmyA"/>
    <property type="match status" value="1"/>
</dbReference>
<dbReference type="Pfam" id="PF00128">
    <property type="entry name" value="Alpha-amylase"/>
    <property type="match status" value="1"/>
</dbReference>
<evidence type="ECO:0000256" key="6">
    <source>
        <dbReference type="ARBA" id="ARBA00023295"/>
    </source>
</evidence>
<dbReference type="InterPro" id="IPR013780">
    <property type="entry name" value="Glyco_hydro_b"/>
</dbReference>